<dbReference type="EMBL" id="SLWB01000006">
    <property type="protein sequence ID" value="TCN68474.1"/>
    <property type="molecule type" value="Genomic_DNA"/>
</dbReference>
<feature type="transmembrane region" description="Helical" evidence="1">
    <location>
        <begin position="162"/>
        <end position="183"/>
    </location>
</feature>
<comment type="caution">
    <text evidence="2">The sequence shown here is derived from an EMBL/GenBank/DDBJ whole genome shotgun (WGS) entry which is preliminary data.</text>
</comment>
<evidence type="ECO:0000313" key="3">
    <source>
        <dbReference type="Proteomes" id="UP000294830"/>
    </source>
</evidence>
<name>A0A4R2EPJ0_9BACT</name>
<sequence length="204" mass="24057">MNFDEIKSAWDNESGNEMEIPQSVKLLRKAQHPIEQIRRNMRNEFYSQLAAMAFFGFIPQIFQMNENLYLAFYLLYAVMVAISIYYLAKFYNFFRHTSNIELNTKDSLYELYYELRLNMEMYKSFTFIITPFAIAIMLMASYQSSYVAHNISKFGVSSTTILPLATLLILIMFFIGYGAHWWVNHFYGAYGKVLKALIDEMKEE</sequence>
<dbReference type="Proteomes" id="UP000294830">
    <property type="component" value="Unassembled WGS sequence"/>
</dbReference>
<accession>A0A4R2EPJ0</accession>
<reference evidence="2 3" key="1">
    <citation type="submission" date="2019-03" db="EMBL/GenBank/DDBJ databases">
        <title>Genomic Encyclopedia of Archaeal and Bacterial Type Strains, Phase II (KMG-II): from individual species to whole genera.</title>
        <authorList>
            <person name="Goeker M."/>
        </authorList>
    </citation>
    <scope>NUCLEOTIDE SEQUENCE [LARGE SCALE GENOMIC DNA]</scope>
    <source>
        <strain evidence="2 3">RL-C</strain>
    </source>
</reference>
<feature type="transmembrane region" description="Helical" evidence="1">
    <location>
        <begin position="125"/>
        <end position="142"/>
    </location>
</feature>
<evidence type="ECO:0000256" key="1">
    <source>
        <dbReference type="SAM" id="Phobius"/>
    </source>
</evidence>
<keyword evidence="1" id="KW-0812">Transmembrane</keyword>
<gene>
    <name evidence="2" type="ORF">CLV25_10656</name>
</gene>
<dbReference type="RefSeq" id="WP_131839060.1">
    <property type="nucleotide sequence ID" value="NZ_SLWB01000006.1"/>
</dbReference>
<dbReference type="AlphaFoldDB" id="A0A4R2EPJ0"/>
<evidence type="ECO:0000313" key="2">
    <source>
        <dbReference type="EMBL" id="TCN68474.1"/>
    </source>
</evidence>
<protein>
    <submittedName>
        <fullName evidence="2">Uncharacterized protein</fullName>
    </submittedName>
</protein>
<feature type="transmembrane region" description="Helical" evidence="1">
    <location>
        <begin position="68"/>
        <end position="88"/>
    </location>
</feature>
<organism evidence="2 3">
    <name type="scientific">Acetobacteroides hydrogenigenes</name>
    <dbReference type="NCBI Taxonomy" id="979970"/>
    <lineage>
        <taxon>Bacteria</taxon>
        <taxon>Pseudomonadati</taxon>
        <taxon>Bacteroidota</taxon>
        <taxon>Bacteroidia</taxon>
        <taxon>Bacteroidales</taxon>
        <taxon>Rikenellaceae</taxon>
        <taxon>Acetobacteroides</taxon>
    </lineage>
</organism>
<dbReference type="OrthoDB" id="1249607at2"/>
<keyword evidence="1" id="KW-1133">Transmembrane helix</keyword>
<proteinExistence type="predicted"/>
<keyword evidence="1" id="KW-0472">Membrane</keyword>
<feature type="transmembrane region" description="Helical" evidence="1">
    <location>
        <begin position="45"/>
        <end position="62"/>
    </location>
</feature>
<keyword evidence="3" id="KW-1185">Reference proteome</keyword>